<dbReference type="InterPro" id="IPR004375">
    <property type="entry name" value="NanQ/TabA/YiaL"/>
</dbReference>
<accession>A0A1X7LDI0</accession>
<dbReference type="PANTHER" id="PTHR34986">
    <property type="entry name" value="EVOLVED BETA-GALACTOSIDASE SUBUNIT BETA"/>
    <property type="match status" value="1"/>
</dbReference>
<dbReference type="OrthoDB" id="9792756at2"/>
<gene>
    <name evidence="1" type="ORF">SAMN06275492_1592</name>
</gene>
<proteinExistence type="predicted"/>
<dbReference type="RefSeq" id="WP_085545731.1">
    <property type="nucleotide sequence ID" value="NZ_FXBB01000059.1"/>
</dbReference>
<dbReference type="EMBL" id="FXBB01000059">
    <property type="protein sequence ID" value="SMG51926.1"/>
    <property type="molecule type" value="Genomic_DNA"/>
</dbReference>
<protein>
    <submittedName>
        <fullName evidence="1">YhcH/YjgK/YiaL family protein</fullName>
    </submittedName>
</protein>
<dbReference type="NCBIfam" id="TIGR00022">
    <property type="entry name" value="YhcH/YjgK/YiaL family protein"/>
    <property type="match status" value="1"/>
</dbReference>
<dbReference type="PANTHER" id="PTHR34986:SF1">
    <property type="entry name" value="PROTEIN YIAL"/>
    <property type="match status" value="1"/>
</dbReference>
<dbReference type="STRING" id="561720.SAMN06275492_1592"/>
<dbReference type="SUPFAM" id="SSF51197">
    <property type="entry name" value="Clavaminate synthase-like"/>
    <property type="match status" value="1"/>
</dbReference>
<dbReference type="Gene3D" id="2.60.120.370">
    <property type="entry name" value="YhcH/YjgK/YiaL"/>
    <property type="match status" value="1"/>
</dbReference>
<dbReference type="Proteomes" id="UP000193355">
    <property type="component" value="Unassembled WGS sequence"/>
</dbReference>
<sequence>MICSNRISFDFDRVYLPSPIVRGLSFLAETDLGSQPMGRVDIDGDDLFAIFSSSQTAPVADGRWEAHKRYADIQYVIGGDELIGWAPDDGVRDYLSKEGEDCFFFPVPQSPCWIHMSSGSYAVFFPSDLHCPLRAWGDPAPVHKVVVKVALSLF</sequence>
<evidence type="ECO:0000313" key="2">
    <source>
        <dbReference type="Proteomes" id="UP000193355"/>
    </source>
</evidence>
<organism evidence="1 2">
    <name type="scientific">Dethiosulfovibrio salsuginis</name>
    <dbReference type="NCBI Taxonomy" id="561720"/>
    <lineage>
        <taxon>Bacteria</taxon>
        <taxon>Thermotogati</taxon>
        <taxon>Synergistota</taxon>
        <taxon>Synergistia</taxon>
        <taxon>Synergistales</taxon>
        <taxon>Dethiosulfovibrionaceae</taxon>
        <taxon>Dethiosulfovibrio</taxon>
    </lineage>
</organism>
<reference evidence="2" key="1">
    <citation type="submission" date="2017-04" db="EMBL/GenBank/DDBJ databases">
        <authorList>
            <person name="Varghese N."/>
            <person name="Submissions S."/>
        </authorList>
    </citation>
    <scope>NUCLEOTIDE SEQUENCE [LARGE SCALE GENOMIC DNA]</scope>
    <source>
        <strain evidence="2">USBA 82</strain>
    </source>
</reference>
<evidence type="ECO:0000313" key="1">
    <source>
        <dbReference type="EMBL" id="SMG51926.1"/>
    </source>
</evidence>
<dbReference type="GO" id="GO:0005829">
    <property type="term" value="C:cytosol"/>
    <property type="evidence" value="ECO:0007669"/>
    <property type="project" value="TreeGrafter"/>
</dbReference>
<dbReference type="Pfam" id="PF04074">
    <property type="entry name" value="DUF386"/>
    <property type="match status" value="1"/>
</dbReference>
<keyword evidence="2" id="KW-1185">Reference proteome</keyword>
<name>A0A1X7LDI0_9BACT</name>
<dbReference type="InterPro" id="IPR037012">
    <property type="entry name" value="NanQ/TabA/YiaL_sf"/>
</dbReference>
<dbReference type="AlphaFoldDB" id="A0A1X7LDI0"/>